<sequence length="285" mass="32411">MTGIHGYYDRNQGRLCPHSKRELSMKNYILWLLLISGTVPYAKAQFGDIKLIAHRGGVVDEHTDEHSLAAIEKAAQQGYYMVELDVRSTKDGILVVHHDKDLKRFFNVDKLLADLTWEEMRRYTSTNGHQIQELQTMLALCRSRGLQVMIDLKISGSDQSLFECIYDMLHLHGMADQALIIPSAEATDYFRGKIKLSCTRQQLETYQTRDDYSPAHYYLFANPSPEDFEWAVAHHIQVVGAINYRASSGVDYAALAKKLIELGVGYVQLDSRFAKYFVAPVRGEG</sequence>
<gene>
    <name evidence="2" type="ORF">BC792_11778</name>
</gene>
<dbReference type="PANTHER" id="PTHR46320:SF1">
    <property type="entry name" value="GLYCEROPHOSPHODIESTER PHOSPHODIESTERASE 1"/>
    <property type="match status" value="1"/>
</dbReference>
<feature type="domain" description="GP-PDE" evidence="1">
    <location>
        <begin position="49"/>
        <end position="285"/>
    </location>
</feature>
<dbReference type="PANTHER" id="PTHR46320">
    <property type="entry name" value="GLYCEROPHOSPHODIESTER PHOSPHODIESTERASE 1"/>
    <property type="match status" value="1"/>
</dbReference>
<accession>A0A5S5D896</accession>
<dbReference type="EMBL" id="VNHX01000017">
    <property type="protein sequence ID" value="TYP92303.1"/>
    <property type="molecule type" value="Genomic_DNA"/>
</dbReference>
<dbReference type="Proteomes" id="UP000325105">
    <property type="component" value="Unassembled WGS sequence"/>
</dbReference>
<dbReference type="GO" id="GO:0006644">
    <property type="term" value="P:phospholipid metabolic process"/>
    <property type="evidence" value="ECO:0007669"/>
    <property type="project" value="TreeGrafter"/>
</dbReference>
<dbReference type="GO" id="GO:0070291">
    <property type="term" value="P:N-acylethanolamine metabolic process"/>
    <property type="evidence" value="ECO:0007669"/>
    <property type="project" value="TreeGrafter"/>
</dbReference>
<dbReference type="InterPro" id="IPR030395">
    <property type="entry name" value="GP_PDE_dom"/>
</dbReference>
<dbReference type="Gene3D" id="3.20.20.190">
    <property type="entry name" value="Phosphatidylinositol (PI) phosphodiesterase"/>
    <property type="match status" value="1"/>
</dbReference>
<dbReference type="PROSITE" id="PS51704">
    <property type="entry name" value="GP_PDE"/>
    <property type="match status" value="1"/>
</dbReference>
<protein>
    <submittedName>
        <fullName evidence="2">Glycerophosphoryl diester phosphodiesterase</fullName>
    </submittedName>
</protein>
<keyword evidence="3" id="KW-1185">Reference proteome</keyword>
<organism evidence="2 3">
    <name type="scientific">Sphingobacterium allocomposti</name>
    <dbReference type="NCBI Taxonomy" id="415956"/>
    <lineage>
        <taxon>Bacteria</taxon>
        <taxon>Pseudomonadati</taxon>
        <taxon>Bacteroidota</taxon>
        <taxon>Sphingobacteriia</taxon>
        <taxon>Sphingobacteriales</taxon>
        <taxon>Sphingobacteriaceae</taxon>
        <taxon>Sphingobacterium</taxon>
    </lineage>
</organism>
<dbReference type="InterPro" id="IPR017946">
    <property type="entry name" value="PLC-like_Pdiesterase_TIM-brl"/>
</dbReference>
<evidence type="ECO:0000313" key="3">
    <source>
        <dbReference type="Proteomes" id="UP000325105"/>
    </source>
</evidence>
<evidence type="ECO:0000259" key="1">
    <source>
        <dbReference type="PROSITE" id="PS51704"/>
    </source>
</evidence>
<dbReference type="GO" id="GO:0005886">
    <property type="term" value="C:plasma membrane"/>
    <property type="evidence" value="ECO:0007669"/>
    <property type="project" value="TreeGrafter"/>
</dbReference>
<dbReference type="CDD" id="cd08566">
    <property type="entry name" value="GDPD_AtGDE_like"/>
    <property type="match status" value="1"/>
</dbReference>
<dbReference type="SUPFAM" id="SSF51695">
    <property type="entry name" value="PLC-like phosphodiesterases"/>
    <property type="match status" value="1"/>
</dbReference>
<evidence type="ECO:0000313" key="2">
    <source>
        <dbReference type="EMBL" id="TYP92303.1"/>
    </source>
</evidence>
<dbReference type="Pfam" id="PF03009">
    <property type="entry name" value="GDPD"/>
    <property type="match status" value="1"/>
</dbReference>
<name>A0A5S5D896_9SPHI</name>
<proteinExistence type="predicted"/>
<dbReference type="GO" id="GO:0008889">
    <property type="term" value="F:glycerophosphodiester phosphodiesterase activity"/>
    <property type="evidence" value="ECO:0007669"/>
    <property type="project" value="TreeGrafter"/>
</dbReference>
<dbReference type="AlphaFoldDB" id="A0A5S5D896"/>
<dbReference type="GO" id="GO:0006580">
    <property type="term" value="P:ethanolamine metabolic process"/>
    <property type="evidence" value="ECO:0007669"/>
    <property type="project" value="TreeGrafter"/>
</dbReference>
<comment type="caution">
    <text evidence="2">The sequence shown here is derived from an EMBL/GenBank/DDBJ whole genome shotgun (WGS) entry which is preliminary data.</text>
</comment>
<reference evidence="2 3" key="1">
    <citation type="submission" date="2019-07" db="EMBL/GenBank/DDBJ databases">
        <title>Genomic Encyclopedia of Archaeal and Bacterial Type Strains, Phase II (KMG-II): from individual species to whole genera.</title>
        <authorList>
            <person name="Goeker M."/>
        </authorList>
    </citation>
    <scope>NUCLEOTIDE SEQUENCE [LARGE SCALE GENOMIC DNA]</scope>
    <source>
        <strain evidence="2 3">DSM 18850</strain>
    </source>
</reference>